<dbReference type="InterPro" id="IPR002035">
    <property type="entry name" value="VWF_A"/>
</dbReference>
<evidence type="ECO:0000313" key="3">
    <source>
        <dbReference type="EMBL" id="KAK7055362.1"/>
    </source>
</evidence>
<gene>
    <name evidence="3" type="ORF">R3P38DRAFT_2846632</name>
</gene>
<evidence type="ECO:0000256" key="1">
    <source>
        <dbReference type="SAM" id="MobiDB-lite"/>
    </source>
</evidence>
<dbReference type="SUPFAM" id="SSF53300">
    <property type="entry name" value="vWA-like"/>
    <property type="match status" value="1"/>
</dbReference>
<dbReference type="InterPro" id="IPR036465">
    <property type="entry name" value="vWFA_dom_sf"/>
</dbReference>
<proteinExistence type="predicted"/>
<organism evidence="3 4">
    <name type="scientific">Favolaschia claudopus</name>
    <dbReference type="NCBI Taxonomy" id="2862362"/>
    <lineage>
        <taxon>Eukaryota</taxon>
        <taxon>Fungi</taxon>
        <taxon>Dikarya</taxon>
        <taxon>Basidiomycota</taxon>
        <taxon>Agaricomycotina</taxon>
        <taxon>Agaricomycetes</taxon>
        <taxon>Agaricomycetidae</taxon>
        <taxon>Agaricales</taxon>
        <taxon>Marasmiineae</taxon>
        <taxon>Mycenaceae</taxon>
        <taxon>Favolaschia</taxon>
    </lineage>
</organism>
<dbReference type="PANTHER" id="PTHR34706:SF1">
    <property type="entry name" value="VWFA DOMAIN-CONTAINING PROTEIN"/>
    <property type="match status" value="1"/>
</dbReference>
<feature type="compositionally biased region" description="Polar residues" evidence="1">
    <location>
        <begin position="7"/>
        <end position="24"/>
    </location>
</feature>
<evidence type="ECO:0000313" key="4">
    <source>
        <dbReference type="Proteomes" id="UP001362999"/>
    </source>
</evidence>
<protein>
    <recommendedName>
        <fullName evidence="2">VWFA domain-containing protein</fullName>
    </recommendedName>
</protein>
<feature type="region of interest" description="Disordered" evidence="1">
    <location>
        <begin position="1"/>
        <end position="60"/>
    </location>
</feature>
<comment type="caution">
    <text evidence="3">The sequence shown here is derived from an EMBL/GenBank/DDBJ whole genome shotgun (WGS) entry which is preliminary data.</text>
</comment>
<sequence>MNRHASSKLSSNLPVQGQGSSDLTTEPVAEAPKRRSFLSAVFGHRRSRSADPGDAPPSYETVIRSRSLKRSKSWLNKPMRKETLEDALETLRQYDTVILVDDSGSMSESGSKRGVTRWFEAGQALQALAEVAQRYDEDGIDIHFLNNKHQALNMRSSSEVRQVFEQVQPHGTTPTAERLDQLLKPYLTKLEAAEIQPDGTPRDRQTGEQIKRINFIVITDGISADDPKYPIIEAATRLKAMRNLTRVQLGIQFVQIGNDEEATRGLQALDDNLTKERDIWDIVDTTPYSKLNPVTADGLIKVLLGGINRRVDEQQKGRK</sequence>
<name>A0AAW0DRN4_9AGAR</name>
<keyword evidence="4" id="KW-1185">Reference proteome</keyword>
<reference evidence="3 4" key="1">
    <citation type="journal article" date="2024" name="J Genomics">
        <title>Draft genome sequencing and assembly of Favolaschia claudopus CIRM-BRFM 2984 isolated from oak limbs.</title>
        <authorList>
            <person name="Navarro D."/>
            <person name="Drula E."/>
            <person name="Chaduli D."/>
            <person name="Cazenave R."/>
            <person name="Ahrendt S."/>
            <person name="Wang J."/>
            <person name="Lipzen A."/>
            <person name="Daum C."/>
            <person name="Barry K."/>
            <person name="Grigoriev I.V."/>
            <person name="Favel A."/>
            <person name="Rosso M.N."/>
            <person name="Martin F."/>
        </authorList>
    </citation>
    <scope>NUCLEOTIDE SEQUENCE [LARGE SCALE GENOMIC DNA]</scope>
    <source>
        <strain evidence="3 4">CIRM-BRFM 2984</strain>
    </source>
</reference>
<feature type="domain" description="VWFA" evidence="2">
    <location>
        <begin position="95"/>
        <end position="303"/>
    </location>
</feature>
<dbReference type="PROSITE" id="PS50234">
    <property type="entry name" value="VWFA"/>
    <property type="match status" value="1"/>
</dbReference>
<evidence type="ECO:0000259" key="2">
    <source>
        <dbReference type="PROSITE" id="PS50234"/>
    </source>
</evidence>
<dbReference type="AlphaFoldDB" id="A0AAW0DRN4"/>
<dbReference type="PANTHER" id="PTHR34706">
    <property type="entry name" value="SLR1338 PROTEIN"/>
    <property type="match status" value="1"/>
</dbReference>
<dbReference type="Proteomes" id="UP001362999">
    <property type="component" value="Unassembled WGS sequence"/>
</dbReference>
<dbReference type="Gene3D" id="3.40.50.410">
    <property type="entry name" value="von Willebrand factor, type A domain"/>
    <property type="match status" value="1"/>
</dbReference>
<dbReference type="EMBL" id="JAWWNJ010000005">
    <property type="protein sequence ID" value="KAK7055362.1"/>
    <property type="molecule type" value="Genomic_DNA"/>
</dbReference>
<accession>A0AAW0DRN4</accession>